<dbReference type="OrthoDB" id="5881184at2"/>
<dbReference type="EMBL" id="FONT01000001">
    <property type="protein sequence ID" value="SFE29283.1"/>
    <property type="molecule type" value="Genomic_DNA"/>
</dbReference>
<reference evidence="2 3" key="1">
    <citation type="submission" date="2016-10" db="EMBL/GenBank/DDBJ databases">
        <authorList>
            <person name="de Groot N.N."/>
        </authorList>
    </citation>
    <scope>NUCLEOTIDE SEQUENCE [LARGE SCALE GENOMIC DNA]</scope>
    <source>
        <strain evidence="2 3">DSM 23995</strain>
    </source>
</reference>
<accession>A0A1I1ZFF9</accession>
<dbReference type="AlphaFoldDB" id="A0A1I1ZFF9"/>
<keyword evidence="3" id="KW-1185">Reference proteome</keyword>
<keyword evidence="1" id="KW-0175">Coiled coil</keyword>
<dbReference type="GO" id="GO:0160105">
    <property type="term" value="F:tRNA (adenine(22)-N1)-methyltransferase activity"/>
    <property type="evidence" value="ECO:0007669"/>
    <property type="project" value="InterPro"/>
</dbReference>
<keyword evidence="2" id="KW-0489">Methyltransferase</keyword>
<dbReference type="Proteomes" id="UP000199516">
    <property type="component" value="Unassembled WGS sequence"/>
</dbReference>
<dbReference type="Gene3D" id="1.10.287.1890">
    <property type="match status" value="1"/>
</dbReference>
<dbReference type="InterPro" id="IPR029063">
    <property type="entry name" value="SAM-dependent_MTases_sf"/>
</dbReference>
<dbReference type="Gene3D" id="3.40.50.150">
    <property type="entry name" value="Vaccinia Virus protein VP39"/>
    <property type="match status" value="1"/>
</dbReference>
<dbReference type="RefSeq" id="WP_091656155.1">
    <property type="nucleotide sequence ID" value="NZ_FONT01000001.1"/>
</dbReference>
<evidence type="ECO:0000313" key="2">
    <source>
        <dbReference type="EMBL" id="SFE29283.1"/>
    </source>
</evidence>
<name>A0A1I1ZFF9_9BACI</name>
<feature type="coiled-coil region" evidence="1">
    <location>
        <begin position="194"/>
        <end position="228"/>
    </location>
</feature>
<dbReference type="PANTHER" id="PTHR38451">
    <property type="entry name" value="TRNA (ADENINE(22)-N(1))-METHYLTRANSFERASE"/>
    <property type="match status" value="1"/>
</dbReference>
<evidence type="ECO:0000313" key="3">
    <source>
        <dbReference type="Proteomes" id="UP000199516"/>
    </source>
</evidence>
<protein>
    <submittedName>
        <fullName evidence="2">tRNA (Adenine22-N1)-methyltransferase</fullName>
    </submittedName>
</protein>
<keyword evidence="2" id="KW-0808">Transferase</keyword>
<evidence type="ECO:0000256" key="1">
    <source>
        <dbReference type="SAM" id="Coils"/>
    </source>
</evidence>
<dbReference type="SUPFAM" id="SSF53335">
    <property type="entry name" value="S-adenosyl-L-methionine-dependent methyltransferases"/>
    <property type="match status" value="1"/>
</dbReference>
<sequence length="243" mass="27873">MNENILSKRLKRIAEEVPAASRLADIGTDHGYLPMYLMKQGKINWALASDVNAGPLESAKKNIKSENLEDYIETRLGHGLSVIDEADHIDTIVIAGMGGSLICEILNSGKEQLENVEQLILQPNIHASVIRRWMIDHKWELVQEHILEEDERIYEILVAKPGEGDRPYQNVSARTEASILFGPFLIQKRSPAFMKKWKREKEIWQRILQELEKASTDQDTEKKRAELLTNIQLFEEVCNDESR</sequence>
<dbReference type="GO" id="GO:0032259">
    <property type="term" value="P:methylation"/>
    <property type="evidence" value="ECO:0007669"/>
    <property type="project" value="UniProtKB-KW"/>
</dbReference>
<dbReference type="STRING" id="930128.SAMN05192532_101158"/>
<dbReference type="Pfam" id="PF04816">
    <property type="entry name" value="TrmK"/>
    <property type="match status" value="1"/>
</dbReference>
<gene>
    <name evidence="2" type="ORF">SAMN05192532_101158</name>
</gene>
<dbReference type="InterPro" id="IPR006901">
    <property type="entry name" value="TrmK"/>
</dbReference>
<proteinExistence type="predicted"/>
<dbReference type="PIRSF" id="PIRSF018637">
    <property type="entry name" value="TrmK"/>
    <property type="match status" value="1"/>
</dbReference>
<dbReference type="PANTHER" id="PTHR38451:SF1">
    <property type="entry name" value="TRNA (ADENINE(22)-N(1))-METHYLTRANSFERASE"/>
    <property type="match status" value="1"/>
</dbReference>
<organism evidence="2 3">
    <name type="scientific">Alteribacillus iranensis</name>
    <dbReference type="NCBI Taxonomy" id="930128"/>
    <lineage>
        <taxon>Bacteria</taxon>
        <taxon>Bacillati</taxon>
        <taxon>Bacillota</taxon>
        <taxon>Bacilli</taxon>
        <taxon>Bacillales</taxon>
        <taxon>Bacillaceae</taxon>
        <taxon>Alteribacillus</taxon>
    </lineage>
</organism>